<keyword evidence="2" id="KW-1185">Reference proteome</keyword>
<dbReference type="EMBL" id="JPRH01000005">
    <property type="protein sequence ID" value="KFF11951.1"/>
    <property type="molecule type" value="Genomic_DNA"/>
</dbReference>
<sequence>MKKLVIILFSFCLTLVFGQKISDYKYISIPGKFKDFQEESYGLDGALVKALQSRKYIVIQGDKEQWPSDIKGKSCNVLIANLKNDSNFLRNKLLLEFKDCNDKVVFTTKGGSNIKEYKEGFQDALKQALVSVPASNPTEIQAVANNTEQPKNENVASSSVAENKTGKYTNGKMSLQKIQIDANQFILADPNSSVPYATFKFTSKKDVFRVKMADGSFTIGYLENGDIVIDIPQANGEYSKEIFSGR</sequence>
<dbReference type="AlphaFoldDB" id="A0A086A5I7"/>
<name>A0A086A5I7_9FLAO</name>
<evidence type="ECO:0000313" key="2">
    <source>
        <dbReference type="Proteomes" id="UP000028705"/>
    </source>
</evidence>
<evidence type="ECO:0000313" key="1">
    <source>
        <dbReference type="EMBL" id="KFF11951.1"/>
    </source>
</evidence>
<protein>
    <submittedName>
        <fullName evidence="1">Uncharacterized protein</fullName>
    </submittedName>
</protein>
<gene>
    <name evidence="1" type="ORF">IW15_14820</name>
</gene>
<dbReference type="eggNOG" id="ENOG5031F58">
    <property type="taxonomic scope" value="Bacteria"/>
</dbReference>
<dbReference type="Proteomes" id="UP000028705">
    <property type="component" value="Unassembled WGS sequence"/>
</dbReference>
<accession>A0A086A5I7</accession>
<organism evidence="1 2">
    <name type="scientific">Chryseobacterium soli</name>
    <dbReference type="NCBI Taxonomy" id="445961"/>
    <lineage>
        <taxon>Bacteria</taxon>
        <taxon>Pseudomonadati</taxon>
        <taxon>Bacteroidota</taxon>
        <taxon>Flavobacteriia</taxon>
        <taxon>Flavobacteriales</taxon>
        <taxon>Weeksellaceae</taxon>
        <taxon>Chryseobacterium group</taxon>
        <taxon>Chryseobacterium</taxon>
    </lineage>
</organism>
<dbReference type="STRING" id="445961.IW15_14820"/>
<dbReference type="OrthoDB" id="1274006at2"/>
<proteinExistence type="predicted"/>
<reference evidence="1 2" key="1">
    <citation type="submission" date="2014-07" db="EMBL/GenBank/DDBJ databases">
        <title>Genome of Chryseobacterium soli DSM 19298.</title>
        <authorList>
            <person name="Stropko S.J."/>
            <person name="Pipes S.E."/>
            <person name="Newman J."/>
        </authorList>
    </citation>
    <scope>NUCLEOTIDE SEQUENCE [LARGE SCALE GENOMIC DNA]</scope>
    <source>
        <strain evidence="1 2">DSM 19298</strain>
    </source>
</reference>
<dbReference type="RefSeq" id="WP_034712512.1">
    <property type="nucleotide sequence ID" value="NZ_JAODPJ010000009.1"/>
</dbReference>
<comment type="caution">
    <text evidence="1">The sequence shown here is derived from an EMBL/GenBank/DDBJ whole genome shotgun (WGS) entry which is preliminary data.</text>
</comment>